<evidence type="ECO:0000256" key="1">
    <source>
        <dbReference type="SAM" id="MobiDB-lite"/>
    </source>
</evidence>
<comment type="caution">
    <text evidence="2">The sequence shown here is derived from an EMBL/GenBank/DDBJ whole genome shotgun (WGS) entry which is preliminary data.</text>
</comment>
<organism evidence="2 3">
    <name type="scientific">Steinernema carpocapsae</name>
    <name type="common">Entomopathogenic nematode</name>
    <dbReference type="NCBI Taxonomy" id="34508"/>
    <lineage>
        <taxon>Eukaryota</taxon>
        <taxon>Metazoa</taxon>
        <taxon>Ecdysozoa</taxon>
        <taxon>Nematoda</taxon>
        <taxon>Chromadorea</taxon>
        <taxon>Rhabditida</taxon>
        <taxon>Tylenchina</taxon>
        <taxon>Panagrolaimomorpha</taxon>
        <taxon>Strongyloidoidea</taxon>
        <taxon>Steinernematidae</taxon>
        <taxon>Steinernema</taxon>
    </lineage>
</organism>
<feature type="region of interest" description="Disordered" evidence="1">
    <location>
        <begin position="1"/>
        <end position="26"/>
    </location>
</feature>
<dbReference type="EMBL" id="CM016762">
    <property type="protein sequence ID" value="TMS34567.1"/>
    <property type="molecule type" value="Genomic_DNA"/>
</dbReference>
<accession>A0A4U8UQY9</accession>
<reference evidence="2 3" key="1">
    <citation type="journal article" date="2015" name="Genome Biol.">
        <title>Comparative genomics of Steinernema reveals deeply conserved gene regulatory networks.</title>
        <authorList>
            <person name="Dillman A.R."/>
            <person name="Macchietto M."/>
            <person name="Porter C.F."/>
            <person name="Rogers A."/>
            <person name="Williams B."/>
            <person name="Antoshechkin I."/>
            <person name="Lee M.M."/>
            <person name="Goodwin Z."/>
            <person name="Lu X."/>
            <person name="Lewis E.E."/>
            <person name="Goodrich-Blair H."/>
            <person name="Stock S.P."/>
            <person name="Adams B.J."/>
            <person name="Sternberg P.W."/>
            <person name="Mortazavi A."/>
        </authorList>
    </citation>
    <scope>NUCLEOTIDE SEQUENCE [LARGE SCALE GENOMIC DNA]</scope>
    <source>
        <strain evidence="2 3">ALL</strain>
    </source>
</reference>
<sequence length="336" mass="37193">MSEPITPEAAEKKIQAATKAAEENEKEVEYTKVVKTKKKTLRTENKKNVDEKREEIGCTVEKVNEVKKENVEDKENVQCYIPYVDDDSEPTHVMMELPPRPPTSKCLTGTSPPLVPAYGIKGHTVPGGSECCRRVVIVAERFLIKQVVQKGLPPRPLLKPMFPAPALSPKPISLQSKGALLNGAKADQLKEKPKPLGFVARFFNRWKAAARLVSCFKGNEEVLNGERHQLHGYINVDMPANSPDVIRGGITGSADPNPYYLNDAPRARTETMFHLRTLNSSTELEYVSVCPSPNERATRNSDTASSRASSISYAQIDVGKTKALEQAVENSRSRHC</sequence>
<gene>
    <name evidence="2" type="ORF">L596_002132</name>
</gene>
<dbReference type="AlphaFoldDB" id="A0A4U8UQY9"/>
<proteinExistence type="predicted"/>
<evidence type="ECO:0000313" key="3">
    <source>
        <dbReference type="Proteomes" id="UP000298663"/>
    </source>
</evidence>
<feature type="compositionally biased region" description="Basic and acidic residues" evidence="1">
    <location>
        <begin position="9"/>
        <end position="26"/>
    </location>
</feature>
<dbReference type="EMBL" id="AZBU02000001">
    <property type="protein sequence ID" value="TMS34567.1"/>
    <property type="molecule type" value="Genomic_DNA"/>
</dbReference>
<evidence type="ECO:0000313" key="2">
    <source>
        <dbReference type="EMBL" id="TMS34567.1"/>
    </source>
</evidence>
<keyword evidence="3" id="KW-1185">Reference proteome</keyword>
<protein>
    <submittedName>
        <fullName evidence="2">Uncharacterized protein</fullName>
    </submittedName>
</protein>
<dbReference type="Proteomes" id="UP000298663">
    <property type="component" value="Chromosome X"/>
</dbReference>
<reference evidence="2 3" key="2">
    <citation type="journal article" date="2019" name="G3 (Bethesda)">
        <title>Hybrid Assembly of the Genome of the Entomopathogenic Nematode Steinernema carpocapsae Identifies the X-Chromosome.</title>
        <authorList>
            <person name="Serra L."/>
            <person name="Macchietto M."/>
            <person name="Macias-Munoz A."/>
            <person name="McGill C.J."/>
            <person name="Rodriguez I.M."/>
            <person name="Rodriguez B."/>
            <person name="Murad R."/>
            <person name="Mortazavi A."/>
        </authorList>
    </citation>
    <scope>NUCLEOTIDE SEQUENCE [LARGE SCALE GENOMIC DNA]</scope>
    <source>
        <strain evidence="2 3">ALL</strain>
    </source>
</reference>
<name>A0A4U8UQY9_STECR</name>